<evidence type="ECO:0000313" key="1">
    <source>
        <dbReference type="EMBL" id="GAG18441.1"/>
    </source>
</evidence>
<reference evidence="1" key="1">
    <citation type="journal article" date="2014" name="Front. Microbiol.">
        <title>High frequency of phylogenetically diverse reductive dehalogenase-homologous genes in deep subseafloor sedimentary metagenomes.</title>
        <authorList>
            <person name="Kawai M."/>
            <person name="Futagami T."/>
            <person name="Toyoda A."/>
            <person name="Takaki Y."/>
            <person name="Nishi S."/>
            <person name="Hori S."/>
            <person name="Arai W."/>
            <person name="Tsubouchi T."/>
            <person name="Morono Y."/>
            <person name="Uchiyama I."/>
            <person name="Ito T."/>
            <person name="Fujiyama A."/>
            <person name="Inagaki F."/>
            <person name="Takami H."/>
        </authorList>
    </citation>
    <scope>NUCLEOTIDE SEQUENCE</scope>
    <source>
        <strain evidence="1">Expedition CK06-06</strain>
    </source>
</reference>
<accession>X0X0C0</accession>
<name>X0X0C0_9ZZZZ</name>
<protein>
    <submittedName>
        <fullName evidence="1">Uncharacterized protein</fullName>
    </submittedName>
</protein>
<comment type="caution">
    <text evidence="1">The sequence shown here is derived from an EMBL/GenBank/DDBJ whole genome shotgun (WGS) entry which is preliminary data.</text>
</comment>
<sequence length="77" mass="9055">HSVCEECPAPELWTVRTQWTDGLGWYLSEERSTQRCFVPDWERALCWVTEDKAQAQCQSDETVYRLSDADARRWGKS</sequence>
<dbReference type="EMBL" id="BARS01030148">
    <property type="protein sequence ID" value="GAG18441.1"/>
    <property type="molecule type" value="Genomic_DNA"/>
</dbReference>
<gene>
    <name evidence="1" type="ORF">S01H1_47042</name>
</gene>
<organism evidence="1">
    <name type="scientific">marine sediment metagenome</name>
    <dbReference type="NCBI Taxonomy" id="412755"/>
    <lineage>
        <taxon>unclassified sequences</taxon>
        <taxon>metagenomes</taxon>
        <taxon>ecological metagenomes</taxon>
    </lineage>
</organism>
<dbReference type="AlphaFoldDB" id="X0X0C0"/>
<proteinExistence type="predicted"/>
<feature type="non-terminal residue" evidence="1">
    <location>
        <position position="1"/>
    </location>
</feature>